<evidence type="ECO:0000256" key="2">
    <source>
        <dbReference type="ARBA" id="ARBA00011044"/>
    </source>
</evidence>
<comment type="similarity">
    <text evidence="1">In the C-terminal section; belongs to the transposase 35 family.</text>
</comment>
<dbReference type="InterPro" id="IPR010095">
    <property type="entry name" value="Cas12f1-like_TNB"/>
</dbReference>
<evidence type="ECO:0000259" key="9">
    <source>
        <dbReference type="Pfam" id="PF07282"/>
    </source>
</evidence>
<comment type="caution">
    <text evidence="11">The sequence shown here is derived from an EMBL/GenBank/DDBJ whole genome shotgun (WGS) entry which is preliminary data.</text>
</comment>
<comment type="similarity">
    <text evidence="2">In the N-terminal section; belongs to the transposase 2 family.</text>
</comment>
<evidence type="ECO:0000259" key="8">
    <source>
        <dbReference type="Pfam" id="PF01385"/>
    </source>
</evidence>
<keyword evidence="6" id="KW-0238">DNA-binding</keyword>
<dbReference type="GO" id="GO:0032196">
    <property type="term" value="P:transposition"/>
    <property type="evidence" value="ECO:0007669"/>
    <property type="project" value="UniProtKB-KW"/>
</dbReference>
<keyword evidence="4" id="KW-0479">Metal-binding</keyword>
<dbReference type="InterPro" id="IPR021027">
    <property type="entry name" value="Transposase_put_HTH"/>
</dbReference>
<dbReference type="Pfam" id="PF12323">
    <property type="entry name" value="HTH_OrfB_IS605"/>
    <property type="match status" value="1"/>
</dbReference>
<evidence type="ECO:0000256" key="3">
    <source>
        <dbReference type="ARBA" id="ARBA00022578"/>
    </source>
</evidence>
<feature type="domain" description="Transposase putative helix-turn-helix" evidence="10">
    <location>
        <begin position="1"/>
        <end position="47"/>
    </location>
</feature>
<keyword evidence="12" id="KW-1185">Reference proteome</keyword>
<dbReference type="STRING" id="1484.SA87_00750"/>
<evidence type="ECO:0000256" key="5">
    <source>
        <dbReference type="ARBA" id="ARBA00022833"/>
    </source>
</evidence>
<name>A0A179IQK7_HYDSH</name>
<organism evidence="11 12">
    <name type="scientific">Hydrogenibacillus schlegelii</name>
    <name type="common">Bacillus schlegelii</name>
    <dbReference type="NCBI Taxonomy" id="1484"/>
    <lineage>
        <taxon>Bacteria</taxon>
        <taxon>Bacillati</taxon>
        <taxon>Bacillota</taxon>
        <taxon>Bacilli</taxon>
        <taxon>Bacillales</taxon>
        <taxon>Bacillales Family X. Incertae Sedis</taxon>
        <taxon>Hydrogenibacillus</taxon>
    </lineage>
</organism>
<evidence type="ECO:0000313" key="11">
    <source>
        <dbReference type="EMBL" id="OAR03744.1"/>
    </source>
</evidence>
<dbReference type="NCBIfam" id="NF040570">
    <property type="entry name" value="guided_TnpB"/>
    <property type="match status" value="1"/>
</dbReference>
<keyword evidence="7" id="KW-0233">DNA recombination</keyword>
<evidence type="ECO:0000256" key="7">
    <source>
        <dbReference type="ARBA" id="ARBA00023172"/>
    </source>
</evidence>
<dbReference type="EMBL" id="JXBB01000045">
    <property type="protein sequence ID" value="OAR03744.1"/>
    <property type="molecule type" value="Genomic_DNA"/>
</dbReference>
<dbReference type="NCBIfam" id="TIGR01766">
    <property type="entry name" value="IS200/IS605 family accessory protein TnpB-like domain"/>
    <property type="match status" value="1"/>
</dbReference>
<dbReference type="InterPro" id="IPR051399">
    <property type="entry name" value="RNA-guided_DNA_endo/Transpos"/>
</dbReference>
<dbReference type="PANTHER" id="PTHR30405:SF25">
    <property type="entry name" value="RNA-GUIDED DNA ENDONUCLEASE INSQ-RELATED"/>
    <property type="match status" value="1"/>
</dbReference>
<reference evidence="11 12" key="1">
    <citation type="submission" date="2015-09" db="EMBL/GenBank/DDBJ databases">
        <title>Draft genome sequence of Hydrogenibacillus schlegelii DSM 2000.</title>
        <authorList>
            <person name="Hemp J."/>
        </authorList>
    </citation>
    <scope>NUCLEOTIDE SEQUENCE [LARGE SCALE GENOMIC DNA]</scope>
    <source>
        <strain evidence="11 12">MA 48</strain>
    </source>
</reference>
<sequence length="406" mass="47172">MKIHRAYRYELDPNTEQRILLAKHAGAARFAYNWGLARWIEIYEKEGRTTNAIELHRELNRLKKTDFPWLYEVSKWAPQEALRDLEKAFQNFFRGRKTGRKIGHPKFRRKHDRRDSFRLDNSSRTIRLLLGGEDRRHRGKTRHIVLPRIGAVRLKEKPVRRKKNGAAKTYLPQGRILHATVSREADRWFVSLTVEEEIPDPLPPAGPRAGIDAGLQSFTTQVDETGAIRKTDAPRPLRRALKRLRRLQRKLSRRGVRDEKGRLIERTKNYEKTRLEIARLHRRIRNIRLDFLHKLTTELVRTHPVIAIEDLDVRNLIKNRRLARPIADVGWGTFRALLEAKAKLRGARIVKAGRFEPTSKTCSSCGYVLPELPLSVRAWTCPACGTHHDRDVNAAKNLLKFALTVA</sequence>
<dbReference type="Pfam" id="PF07282">
    <property type="entry name" value="Cas12f1-like_TNB"/>
    <property type="match status" value="1"/>
</dbReference>
<gene>
    <name evidence="11" type="ORF">SA87_00750</name>
</gene>
<dbReference type="Proteomes" id="UP000243024">
    <property type="component" value="Unassembled WGS sequence"/>
</dbReference>
<dbReference type="RefSeq" id="WP_066202562.1">
    <property type="nucleotide sequence ID" value="NZ_JXBB01000045.1"/>
</dbReference>
<feature type="domain" description="Probable transposase IS891/IS1136/IS1341" evidence="8">
    <location>
        <begin position="192"/>
        <end position="319"/>
    </location>
</feature>
<dbReference type="InterPro" id="IPR001959">
    <property type="entry name" value="Transposase"/>
</dbReference>
<evidence type="ECO:0000256" key="4">
    <source>
        <dbReference type="ARBA" id="ARBA00022723"/>
    </source>
</evidence>
<dbReference type="GO" id="GO:0003677">
    <property type="term" value="F:DNA binding"/>
    <property type="evidence" value="ECO:0007669"/>
    <property type="project" value="UniProtKB-KW"/>
</dbReference>
<evidence type="ECO:0000256" key="1">
    <source>
        <dbReference type="ARBA" id="ARBA00008761"/>
    </source>
</evidence>
<dbReference type="GO" id="GO:0046872">
    <property type="term" value="F:metal ion binding"/>
    <property type="evidence" value="ECO:0007669"/>
    <property type="project" value="UniProtKB-KW"/>
</dbReference>
<dbReference type="AlphaFoldDB" id="A0A179IQK7"/>
<evidence type="ECO:0000313" key="12">
    <source>
        <dbReference type="Proteomes" id="UP000243024"/>
    </source>
</evidence>
<evidence type="ECO:0000256" key="6">
    <source>
        <dbReference type="ARBA" id="ARBA00023125"/>
    </source>
</evidence>
<dbReference type="Pfam" id="PF01385">
    <property type="entry name" value="OrfB_IS605"/>
    <property type="match status" value="1"/>
</dbReference>
<dbReference type="PANTHER" id="PTHR30405">
    <property type="entry name" value="TRANSPOSASE"/>
    <property type="match status" value="1"/>
</dbReference>
<dbReference type="GO" id="GO:0006310">
    <property type="term" value="P:DNA recombination"/>
    <property type="evidence" value="ECO:0007669"/>
    <property type="project" value="UniProtKB-KW"/>
</dbReference>
<keyword evidence="3" id="KW-0815">Transposition</keyword>
<proteinExistence type="inferred from homology"/>
<feature type="domain" description="Cas12f1-like TNB" evidence="9">
    <location>
        <begin position="331"/>
        <end position="398"/>
    </location>
</feature>
<keyword evidence="5" id="KW-0862">Zinc</keyword>
<dbReference type="OrthoDB" id="56768at2"/>
<protein>
    <submittedName>
        <fullName evidence="11">Transposase</fullName>
    </submittedName>
</protein>
<evidence type="ECO:0000259" key="10">
    <source>
        <dbReference type="Pfam" id="PF12323"/>
    </source>
</evidence>
<accession>A0A179IQK7</accession>